<gene>
    <name evidence="2" type="ORF">FGLOB1_2558</name>
</gene>
<dbReference type="Pfam" id="PF06985">
    <property type="entry name" value="HET"/>
    <property type="match status" value="1"/>
</dbReference>
<dbReference type="InterPro" id="IPR010730">
    <property type="entry name" value="HET"/>
</dbReference>
<feature type="domain" description="Heterokaryon incompatibility" evidence="1">
    <location>
        <begin position="481"/>
        <end position="648"/>
    </location>
</feature>
<dbReference type="PANTHER" id="PTHR24148">
    <property type="entry name" value="ANKYRIN REPEAT DOMAIN-CONTAINING PROTEIN 39 HOMOLOG-RELATED"/>
    <property type="match status" value="1"/>
</dbReference>
<name>A0A8H5YPI5_9HYPO</name>
<dbReference type="InterPro" id="IPR052895">
    <property type="entry name" value="HetReg/Transcr_Mod"/>
</dbReference>
<organism evidence="2 3">
    <name type="scientific">Fusarium globosum</name>
    <dbReference type="NCBI Taxonomy" id="78864"/>
    <lineage>
        <taxon>Eukaryota</taxon>
        <taxon>Fungi</taxon>
        <taxon>Dikarya</taxon>
        <taxon>Ascomycota</taxon>
        <taxon>Pezizomycotina</taxon>
        <taxon>Sordariomycetes</taxon>
        <taxon>Hypocreomycetidae</taxon>
        <taxon>Hypocreales</taxon>
        <taxon>Nectriaceae</taxon>
        <taxon>Fusarium</taxon>
        <taxon>Fusarium fujikuroi species complex</taxon>
    </lineage>
</organism>
<dbReference type="Gene3D" id="2.40.10.10">
    <property type="entry name" value="Trypsin-like serine proteases"/>
    <property type="match status" value="2"/>
</dbReference>
<protein>
    <submittedName>
        <fullName evidence="2">Heterokaryon incompatibility protein (Het-6OR allele)</fullName>
    </submittedName>
</protein>
<sequence length="1131" mass="126694">MVSSLVPQNLWHRDRRGGDVGREREKDPIRYGLNSISDSVIGQAVAKLRFTKDEKGGNGFFVNIPGQDQAIIFTAGHNLMDENGKRTQNLRAWWSDLGEQHKGVEILDKDTRVSKVFSTKPNEESAIDDFGIIMIPKTNNPPPPKTAFGFALRLAEEERLEGICNISSYLTTAKPGEPPTRSTGRFVNPILKQHQLEYLAYTEAGVSGSVVWTGYNGTPVAVAIHNYGPKRKSPKYGSRGSRIDMKMMREIMEWTGVYKRAVAIIAQPANRKQPTPSLPLCMAWSEQDKVLRVHVQDDTEPTAEEATFQALPVFSAAMLPRKDPKEEIGFAQIDKRPKAAEDAMRWVSWNFDWNSVGFASALSRARLVKWDVKGPWAGKMAGMTFSWGDAMREVVFRVDDEVVKKWELNLPDTEYTGIGYQDKSDSKFELIIMAQYYLDELDTESFRLATISSGIHPDTESQVPSVTLTKHLLFGASDLAYNALSYTWGSPRNSPPLPDKVTSTTILLNGLLFEVQENLYDALVELQVSCSEAPIWIDALCINQSNSNERSPQVSVMNQIYGKANRVIVWLGSAFTELETGLRAVERLGAASVPETLRMMRTQSWDFSSDLSVMPERYGMKPIDQEEAIGLVALYMSNWFTRIWIIQEVSLTSDVVILCNGRFTCFDYVGYTATFLHYSGLFQSVVDLVPKDRPGIHLRGGINIFHAERIQLLREWCKGKKSAWTGVLAMIDLEAGLAKHHANPAAMVPLRVLFSTFGMKATDPRDTIYGWNGILKHMAAQEGVSLPLVFEPDYDIEIKDLLRIIACNIIETTDSLVYLSLVKDPSVRETPGLPSWVPDYPPVLYNSVHGPNFRSLGTLNSSKHIPHSPNKYPFTISRKVLNVFGFRLGTVQKIGETFLECLQGRLSMLGEILLTMDKTYTYTNQQADEVLWRTMIWDTDFTNRPSKLIRLEDFQKAIAHNFVRALQYVSKEAESASAGHALVLQSISDMAYLDEIAAKFPDSIFPSTRLVRSLCASLDTIPQDSDGCDEEELQKLMEPLSKHAMPPGNIMASTWINRRAILTDTGYLGMGHESTQAGDEVWIISGSPAPLVLRRSGERNDYCLIGEAYVHGAMQGEAVTDEVTWEKIEIV</sequence>
<evidence type="ECO:0000313" key="2">
    <source>
        <dbReference type="EMBL" id="KAF5716480.1"/>
    </source>
</evidence>
<dbReference type="EMBL" id="JAAQPF010000092">
    <property type="protein sequence ID" value="KAF5716480.1"/>
    <property type="molecule type" value="Genomic_DNA"/>
</dbReference>
<comment type="caution">
    <text evidence="2">The sequence shown here is derived from an EMBL/GenBank/DDBJ whole genome shotgun (WGS) entry which is preliminary data.</text>
</comment>
<reference evidence="2 3" key="1">
    <citation type="submission" date="2020-05" db="EMBL/GenBank/DDBJ databases">
        <title>Identification and distribution of gene clusters putatively required for synthesis of sphingolipid metabolism inhibitors in phylogenetically diverse species of the filamentous fungus Fusarium.</title>
        <authorList>
            <person name="Kim H.-S."/>
            <person name="Busman M."/>
            <person name="Brown D.W."/>
            <person name="Divon H."/>
            <person name="Uhlig S."/>
            <person name="Proctor R.H."/>
        </authorList>
    </citation>
    <scope>NUCLEOTIDE SEQUENCE [LARGE SCALE GENOMIC DNA]</scope>
    <source>
        <strain evidence="2 3">NRRL 26131</strain>
    </source>
</reference>
<keyword evidence="3" id="KW-1185">Reference proteome</keyword>
<dbReference type="Pfam" id="PF26639">
    <property type="entry name" value="Het-6_barrel"/>
    <property type="match status" value="1"/>
</dbReference>
<evidence type="ECO:0000313" key="3">
    <source>
        <dbReference type="Proteomes" id="UP000532311"/>
    </source>
</evidence>
<evidence type="ECO:0000259" key="1">
    <source>
        <dbReference type="Pfam" id="PF06985"/>
    </source>
</evidence>
<dbReference type="InterPro" id="IPR043504">
    <property type="entry name" value="Peptidase_S1_PA_chymotrypsin"/>
</dbReference>
<accession>A0A8H5YPI5</accession>
<dbReference type="Proteomes" id="UP000532311">
    <property type="component" value="Unassembled WGS sequence"/>
</dbReference>
<dbReference type="PANTHER" id="PTHR24148:SF73">
    <property type="entry name" value="HET DOMAIN PROTEIN (AFU_ORTHOLOGUE AFUA_8G01020)"/>
    <property type="match status" value="1"/>
</dbReference>
<proteinExistence type="predicted"/>
<dbReference type="AlphaFoldDB" id="A0A8H5YPI5"/>